<dbReference type="AlphaFoldDB" id="A0A803Q0P5"/>
<dbReference type="EnsemblPlants" id="evm.model.06.954">
    <property type="protein sequence ID" value="cds.evm.model.06.954"/>
    <property type="gene ID" value="evm.TU.06.954"/>
</dbReference>
<dbReference type="Proteomes" id="UP000596661">
    <property type="component" value="Chromosome 6"/>
</dbReference>
<sequence>MASQEVLARPYPSQPMKPKCRSGPKNRAGETGLGIGKLAIGEPHVDLGDDIELARDSGQFGQLKEGNRPRIVQSRAGRSKPIAQSMAGQPRASS</sequence>
<feature type="region of interest" description="Disordered" evidence="1">
    <location>
        <begin position="58"/>
        <end position="94"/>
    </location>
</feature>
<dbReference type="EMBL" id="UZAU01000584">
    <property type="status" value="NOT_ANNOTATED_CDS"/>
    <property type="molecule type" value="Genomic_DNA"/>
</dbReference>
<proteinExistence type="predicted"/>
<evidence type="ECO:0000313" key="2">
    <source>
        <dbReference type="EnsemblPlants" id="cds.evm.model.06.954"/>
    </source>
</evidence>
<protein>
    <submittedName>
        <fullName evidence="2">Uncharacterized protein</fullName>
    </submittedName>
</protein>
<reference evidence="2" key="2">
    <citation type="submission" date="2021-03" db="UniProtKB">
        <authorList>
            <consortium name="EnsemblPlants"/>
        </authorList>
    </citation>
    <scope>IDENTIFICATION</scope>
</reference>
<keyword evidence="3" id="KW-1185">Reference proteome</keyword>
<feature type="region of interest" description="Disordered" evidence="1">
    <location>
        <begin position="1"/>
        <end position="34"/>
    </location>
</feature>
<evidence type="ECO:0000256" key="1">
    <source>
        <dbReference type="SAM" id="MobiDB-lite"/>
    </source>
</evidence>
<reference evidence="2" key="1">
    <citation type="submission" date="2018-11" db="EMBL/GenBank/DDBJ databases">
        <authorList>
            <person name="Grassa J C."/>
        </authorList>
    </citation>
    <scope>NUCLEOTIDE SEQUENCE [LARGE SCALE GENOMIC DNA]</scope>
</reference>
<name>A0A803Q0P5_CANSA</name>
<organism evidence="2 3">
    <name type="scientific">Cannabis sativa</name>
    <name type="common">Hemp</name>
    <name type="synonym">Marijuana</name>
    <dbReference type="NCBI Taxonomy" id="3483"/>
    <lineage>
        <taxon>Eukaryota</taxon>
        <taxon>Viridiplantae</taxon>
        <taxon>Streptophyta</taxon>
        <taxon>Embryophyta</taxon>
        <taxon>Tracheophyta</taxon>
        <taxon>Spermatophyta</taxon>
        <taxon>Magnoliopsida</taxon>
        <taxon>eudicotyledons</taxon>
        <taxon>Gunneridae</taxon>
        <taxon>Pentapetalae</taxon>
        <taxon>rosids</taxon>
        <taxon>fabids</taxon>
        <taxon>Rosales</taxon>
        <taxon>Cannabaceae</taxon>
        <taxon>Cannabis</taxon>
    </lineage>
</organism>
<dbReference type="Gramene" id="evm.model.06.954">
    <property type="protein sequence ID" value="cds.evm.model.06.954"/>
    <property type="gene ID" value="evm.TU.06.954"/>
</dbReference>
<accession>A0A803Q0P5</accession>
<evidence type="ECO:0000313" key="3">
    <source>
        <dbReference type="Proteomes" id="UP000596661"/>
    </source>
</evidence>